<evidence type="ECO:0000313" key="3">
    <source>
        <dbReference type="Proteomes" id="UP001258994"/>
    </source>
</evidence>
<proteinExistence type="predicted"/>
<dbReference type="Pfam" id="PF20795">
    <property type="entry name" value="DUF6841"/>
    <property type="match status" value="1"/>
</dbReference>
<accession>A0ABY9TS45</accession>
<organism evidence="2 3">
    <name type="scientific">Thalassotalea psychrophila</name>
    <dbReference type="NCBI Taxonomy" id="3065647"/>
    <lineage>
        <taxon>Bacteria</taxon>
        <taxon>Pseudomonadati</taxon>
        <taxon>Pseudomonadota</taxon>
        <taxon>Gammaproteobacteria</taxon>
        <taxon>Alteromonadales</taxon>
        <taxon>Colwelliaceae</taxon>
        <taxon>Thalassotalea</taxon>
    </lineage>
</organism>
<evidence type="ECO:0000313" key="2">
    <source>
        <dbReference type="EMBL" id="WNC71648.1"/>
    </source>
</evidence>
<keyword evidence="3" id="KW-1185">Reference proteome</keyword>
<feature type="domain" description="DUF6841" evidence="1">
    <location>
        <begin position="8"/>
        <end position="126"/>
    </location>
</feature>
<gene>
    <name evidence="2" type="ORF">RGQ13_16200</name>
</gene>
<protein>
    <recommendedName>
        <fullName evidence="1">DUF6841 domain-containing protein</fullName>
    </recommendedName>
</protein>
<evidence type="ECO:0000259" key="1">
    <source>
        <dbReference type="Pfam" id="PF20795"/>
    </source>
</evidence>
<sequence length="133" mass="14954">MKNLEISQFIHEYCRAFRPGNINEIIKYFHYPTTMLVNGMNIHVASSVELEPLLSSGLSDMKSKGFSYSKIQDLYIHSLSEKIAIVSASYIRFKSDDTALEEIAATYTIFKDSELGCGIVTIIAHELDKVIGK</sequence>
<name>A0ABY9TS45_9GAMM</name>
<dbReference type="RefSeq" id="WP_348390782.1">
    <property type="nucleotide sequence ID" value="NZ_CP134145.1"/>
</dbReference>
<dbReference type="InterPro" id="IPR049219">
    <property type="entry name" value="DUF6841"/>
</dbReference>
<dbReference type="Proteomes" id="UP001258994">
    <property type="component" value="Chromosome"/>
</dbReference>
<dbReference type="EMBL" id="CP134145">
    <property type="protein sequence ID" value="WNC71648.1"/>
    <property type="molecule type" value="Genomic_DNA"/>
</dbReference>
<reference evidence="3" key="1">
    <citation type="submission" date="2023-09" db="EMBL/GenBank/DDBJ databases">
        <authorList>
            <person name="Li S."/>
            <person name="Li X."/>
            <person name="Zhang C."/>
            <person name="Zhao Z."/>
        </authorList>
    </citation>
    <scope>NUCLEOTIDE SEQUENCE [LARGE SCALE GENOMIC DNA]</scope>
    <source>
        <strain evidence="3">SQ149</strain>
    </source>
</reference>